<dbReference type="Pfam" id="PF02798">
    <property type="entry name" value="GST_N"/>
    <property type="match status" value="1"/>
</dbReference>
<feature type="domain" description="GST C-terminal" evidence="3">
    <location>
        <begin position="85"/>
        <end position="211"/>
    </location>
</feature>
<dbReference type="InterPro" id="IPR004046">
    <property type="entry name" value="GST_C"/>
</dbReference>
<evidence type="ECO:0000256" key="1">
    <source>
        <dbReference type="RuleBase" id="RU003494"/>
    </source>
</evidence>
<proteinExistence type="inferred from homology"/>
<dbReference type="PROSITE" id="PS50405">
    <property type="entry name" value="GST_CTER"/>
    <property type="match status" value="1"/>
</dbReference>
<dbReference type="InterPro" id="IPR040079">
    <property type="entry name" value="Glutathione_S-Trfase"/>
</dbReference>
<dbReference type="AlphaFoldDB" id="A0A248JUS1"/>
<evidence type="ECO:0000313" key="4">
    <source>
        <dbReference type="EMBL" id="ASG22467.1"/>
    </source>
</evidence>
<evidence type="ECO:0000259" key="2">
    <source>
        <dbReference type="PROSITE" id="PS50404"/>
    </source>
</evidence>
<gene>
    <name evidence="4" type="ORF">Y958_16125</name>
</gene>
<dbReference type="PROSITE" id="PS50404">
    <property type="entry name" value="GST_NTER"/>
    <property type="match status" value="1"/>
</dbReference>
<dbReference type="SFLD" id="SFLDG01150">
    <property type="entry name" value="Main.1:_Beta-like"/>
    <property type="match status" value="1"/>
</dbReference>
<dbReference type="Pfam" id="PF00043">
    <property type="entry name" value="GST_C"/>
    <property type="match status" value="1"/>
</dbReference>
<dbReference type="PANTHER" id="PTHR44051">
    <property type="entry name" value="GLUTATHIONE S-TRANSFERASE-RELATED"/>
    <property type="match status" value="1"/>
</dbReference>
<dbReference type="SFLD" id="SFLDG00358">
    <property type="entry name" value="Main_(cytGST)"/>
    <property type="match status" value="1"/>
</dbReference>
<dbReference type="SFLD" id="SFLDS00019">
    <property type="entry name" value="Glutathione_Transferase_(cytos"/>
    <property type="match status" value="1"/>
</dbReference>
<organism evidence="4 5">
    <name type="scientific">Nitrospirillum viridazoti CBAmc</name>
    <dbReference type="NCBI Taxonomy" id="1441467"/>
    <lineage>
        <taxon>Bacteria</taxon>
        <taxon>Pseudomonadati</taxon>
        <taxon>Pseudomonadota</taxon>
        <taxon>Alphaproteobacteria</taxon>
        <taxon>Rhodospirillales</taxon>
        <taxon>Azospirillaceae</taxon>
        <taxon>Nitrospirillum</taxon>
        <taxon>Nitrospirillum viridazoti</taxon>
    </lineage>
</organism>
<dbReference type="InterPro" id="IPR010987">
    <property type="entry name" value="Glutathione-S-Trfase_C-like"/>
</dbReference>
<keyword evidence="4" id="KW-0808">Transferase</keyword>
<dbReference type="KEGG" id="nao:Y958_16125"/>
<dbReference type="GO" id="GO:0016740">
    <property type="term" value="F:transferase activity"/>
    <property type="evidence" value="ECO:0007669"/>
    <property type="project" value="UniProtKB-KW"/>
</dbReference>
<name>A0A248JUS1_9PROT</name>
<comment type="similarity">
    <text evidence="1">Belongs to the GST superfamily.</text>
</comment>
<dbReference type="RefSeq" id="WP_088873048.1">
    <property type="nucleotide sequence ID" value="NZ_CP022111.1"/>
</dbReference>
<evidence type="ECO:0000259" key="3">
    <source>
        <dbReference type="PROSITE" id="PS50405"/>
    </source>
</evidence>
<protein>
    <submittedName>
        <fullName evidence="4">Glutathione S-transferase</fullName>
    </submittedName>
</protein>
<dbReference type="InterPro" id="IPR004045">
    <property type="entry name" value="Glutathione_S-Trfase_N"/>
</dbReference>
<reference evidence="4 5" key="1">
    <citation type="submission" date="2017-06" db="EMBL/GenBank/DDBJ databases">
        <title>Complete genome sequence of Nitrospirillum amazonense strain CBAmC, an endophytic nitrogen-fixing and plant growth-promoting bacterium, isolated from sugarcane.</title>
        <authorList>
            <person name="Schwab S."/>
            <person name="dos Santos Teixeira K.R."/>
            <person name="Simoes Araujo J.L."/>
            <person name="Soares Vidal M."/>
            <person name="Borges de Freitas H.R."/>
            <person name="Rivello Crivelaro A.L."/>
            <person name="Bueno de Camargo Nunes A."/>
            <person name="dos Santos C.M."/>
            <person name="Palmeira da Silva Rosa D."/>
            <person name="da Silva Padilha D."/>
            <person name="da Silva E."/>
            <person name="Araujo Terra L."/>
            <person name="Soares Mendes V."/>
            <person name="Farinelli L."/>
            <person name="Magalhaes Cruz L."/>
            <person name="Baldani J.I."/>
        </authorList>
    </citation>
    <scope>NUCLEOTIDE SEQUENCE [LARGE SCALE GENOMIC DNA]</scope>
    <source>
        <strain evidence="4 5">CBAmC</strain>
    </source>
</reference>
<sequence>MELYTLPGSPSARKVLAVIHHLGLAVDVHTLDFMKQETRQPGFLALNPNGMVPVLVDGGLTLWESCAINQYLVAKAGGSSLFPDDPAVRADVTRWQFWEQAHFNKAWGTLIFESIIKPRNGLGEPAAEVMAFFQQDLARFAPVLESHLAGRTYLVGDGVTLADYGLVCLEGYRSVTPFDWTPFPNINRYLDHMREQPAWVKAAPKATAVAA</sequence>
<keyword evidence="5" id="KW-1185">Reference proteome</keyword>
<dbReference type="EMBL" id="CP022111">
    <property type="protein sequence ID" value="ASG22467.1"/>
    <property type="molecule type" value="Genomic_DNA"/>
</dbReference>
<dbReference type="Proteomes" id="UP000197153">
    <property type="component" value="Chromosome 2"/>
</dbReference>
<dbReference type="SUPFAM" id="SSF47616">
    <property type="entry name" value="GST C-terminal domain-like"/>
    <property type="match status" value="1"/>
</dbReference>
<accession>A0A248JUS1</accession>
<dbReference type="Gene3D" id="1.20.1050.10">
    <property type="match status" value="1"/>
</dbReference>
<feature type="domain" description="GST N-terminal" evidence="2">
    <location>
        <begin position="1"/>
        <end position="80"/>
    </location>
</feature>
<evidence type="ECO:0000313" key="5">
    <source>
        <dbReference type="Proteomes" id="UP000197153"/>
    </source>
</evidence>
<dbReference type="Gene3D" id="3.40.30.10">
    <property type="entry name" value="Glutaredoxin"/>
    <property type="match status" value="1"/>
</dbReference>
<dbReference type="SUPFAM" id="SSF52833">
    <property type="entry name" value="Thioredoxin-like"/>
    <property type="match status" value="1"/>
</dbReference>
<dbReference type="PANTHER" id="PTHR44051:SF8">
    <property type="entry name" value="GLUTATHIONE S-TRANSFERASE GSTA"/>
    <property type="match status" value="1"/>
</dbReference>
<dbReference type="InterPro" id="IPR036249">
    <property type="entry name" value="Thioredoxin-like_sf"/>
</dbReference>
<dbReference type="InterPro" id="IPR036282">
    <property type="entry name" value="Glutathione-S-Trfase_C_sf"/>
</dbReference>